<feature type="transmembrane region" description="Helical" evidence="8">
    <location>
        <begin position="73"/>
        <end position="95"/>
    </location>
</feature>
<evidence type="ECO:0000256" key="2">
    <source>
        <dbReference type="ARBA" id="ARBA00006978"/>
    </source>
</evidence>
<dbReference type="AlphaFoldDB" id="A0A6A6WMB5"/>
<accession>A0A6A6WMB5</accession>
<keyword evidence="10" id="KW-1185">Reference proteome</keyword>
<keyword evidence="8" id="KW-0926">Vacuole</keyword>
<dbReference type="EMBL" id="ML996565">
    <property type="protein sequence ID" value="KAF2763360.1"/>
    <property type="molecule type" value="Genomic_DNA"/>
</dbReference>
<keyword evidence="5 8" id="KW-1133">Transmembrane helix</keyword>
<dbReference type="Proteomes" id="UP000799437">
    <property type="component" value="Unassembled WGS sequence"/>
</dbReference>
<dbReference type="InterPro" id="IPR050495">
    <property type="entry name" value="ATG22/LtaA_families"/>
</dbReference>
<keyword evidence="4 8" id="KW-0812">Transmembrane</keyword>
<comment type="caution">
    <text evidence="8">Lacks conserved residue(s) required for the propagation of feature annotation.</text>
</comment>
<dbReference type="GO" id="GO:0006914">
    <property type="term" value="P:autophagy"/>
    <property type="evidence" value="ECO:0007669"/>
    <property type="project" value="UniProtKB-KW"/>
</dbReference>
<comment type="subcellular location">
    <subcellularLocation>
        <location evidence="1 8">Vacuole membrane</location>
        <topology evidence="1 8">Multi-pass membrane protein</topology>
    </subcellularLocation>
</comment>
<gene>
    <name evidence="9" type="ORF">EJ05DRAFT_496194</name>
</gene>
<evidence type="ECO:0000256" key="5">
    <source>
        <dbReference type="ARBA" id="ARBA00022989"/>
    </source>
</evidence>
<evidence type="ECO:0000256" key="7">
    <source>
        <dbReference type="ARBA" id="ARBA00023136"/>
    </source>
</evidence>
<name>A0A6A6WMB5_9PEZI</name>
<evidence type="ECO:0000256" key="1">
    <source>
        <dbReference type="ARBA" id="ARBA00004128"/>
    </source>
</evidence>
<feature type="transmembrane region" description="Helical" evidence="8">
    <location>
        <begin position="333"/>
        <end position="352"/>
    </location>
</feature>
<dbReference type="GO" id="GO:0005774">
    <property type="term" value="C:vacuolar membrane"/>
    <property type="evidence" value="ECO:0007669"/>
    <property type="project" value="UniProtKB-SubCell"/>
</dbReference>
<dbReference type="InterPro" id="IPR024671">
    <property type="entry name" value="Atg22-like"/>
</dbReference>
<feature type="transmembrane region" description="Helical" evidence="8">
    <location>
        <begin position="297"/>
        <end position="321"/>
    </location>
</feature>
<protein>
    <recommendedName>
        <fullName evidence="8">Autophagy-related protein</fullName>
    </recommendedName>
</protein>
<dbReference type="PANTHER" id="PTHR23519:SF2">
    <property type="entry name" value="AUTOPHAGY-RELATED PROTEIN 22"/>
    <property type="match status" value="1"/>
</dbReference>
<keyword evidence="8" id="KW-0029">Amino-acid transport</keyword>
<evidence type="ECO:0000313" key="10">
    <source>
        <dbReference type="Proteomes" id="UP000799437"/>
    </source>
</evidence>
<evidence type="ECO:0000256" key="4">
    <source>
        <dbReference type="ARBA" id="ARBA00022692"/>
    </source>
</evidence>
<proteinExistence type="inferred from homology"/>
<dbReference type="RefSeq" id="XP_033605811.1">
    <property type="nucleotide sequence ID" value="XM_033746354.1"/>
</dbReference>
<reference evidence="9" key="1">
    <citation type="journal article" date="2020" name="Stud. Mycol.">
        <title>101 Dothideomycetes genomes: a test case for predicting lifestyles and emergence of pathogens.</title>
        <authorList>
            <person name="Haridas S."/>
            <person name="Albert R."/>
            <person name="Binder M."/>
            <person name="Bloem J."/>
            <person name="Labutti K."/>
            <person name="Salamov A."/>
            <person name="Andreopoulos B."/>
            <person name="Baker S."/>
            <person name="Barry K."/>
            <person name="Bills G."/>
            <person name="Bluhm B."/>
            <person name="Cannon C."/>
            <person name="Castanera R."/>
            <person name="Culley D."/>
            <person name="Daum C."/>
            <person name="Ezra D."/>
            <person name="Gonzalez J."/>
            <person name="Henrissat B."/>
            <person name="Kuo A."/>
            <person name="Liang C."/>
            <person name="Lipzen A."/>
            <person name="Lutzoni F."/>
            <person name="Magnuson J."/>
            <person name="Mondo S."/>
            <person name="Nolan M."/>
            <person name="Ohm R."/>
            <person name="Pangilinan J."/>
            <person name="Park H.-J."/>
            <person name="Ramirez L."/>
            <person name="Alfaro M."/>
            <person name="Sun H."/>
            <person name="Tritt A."/>
            <person name="Yoshinaga Y."/>
            <person name="Zwiers L.-H."/>
            <person name="Turgeon B."/>
            <person name="Goodwin S."/>
            <person name="Spatafora J."/>
            <person name="Crous P."/>
            <person name="Grigoriev I."/>
        </authorList>
    </citation>
    <scope>NUCLEOTIDE SEQUENCE</scope>
    <source>
        <strain evidence="9">CBS 121739</strain>
    </source>
</reference>
<comment type="similarity">
    <text evidence="2 8">Belongs to the ATG22 family.</text>
</comment>
<dbReference type="GO" id="GO:0032974">
    <property type="term" value="P:amino acid transmembrane export from vacuole"/>
    <property type="evidence" value="ECO:0007669"/>
    <property type="project" value="TreeGrafter"/>
</dbReference>
<feature type="transmembrane region" description="Helical" evidence="8">
    <location>
        <begin position="101"/>
        <end position="122"/>
    </location>
</feature>
<evidence type="ECO:0000313" key="9">
    <source>
        <dbReference type="EMBL" id="KAF2763360.1"/>
    </source>
</evidence>
<evidence type="ECO:0000256" key="8">
    <source>
        <dbReference type="RuleBase" id="RU363073"/>
    </source>
</evidence>
<dbReference type="SUPFAM" id="SSF103473">
    <property type="entry name" value="MFS general substrate transporter"/>
    <property type="match status" value="1"/>
</dbReference>
<keyword evidence="3 8" id="KW-0813">Transport</keyword>
<organism evidence="9 10">
    <name type="scientific">Pseudovirgaria hyperparasitica</name>
    <dbReference type="NCBI Taxonomy" id="470096"/>
    <lineage>
        <taxon>Eukaryota</taxon>
        <taxon>Fungi</taxon>
        <taxon>Dikarya</taxon>
        <taxon>Ascomycota</taxon>
        <taxon>Pezizomycotina</taxon>
        <taxon>Dothideomycetes</taxon>
        <taxon>Dothideomycetes incertae sedis</taxon>
        <taxon>Acrospermales</taxon>
        <taxon>Acrospermaceae</taxon>
        <taxon>Pseudovirgaria</taxon>
    </lineage>
</organism>
<feature type="transmembrane region" description="Helical" evidence="8">
    <location>
        <begin position="206"/>
        <end position="226"/>
    </location>
</feature>
<evidence type="ECO:0000256" key="3">
    <source>
        <dbReference type="ARBA" id="ARBA00022448"/>
    </source>
</evidence>
<feature type="transmembrane region" description="Helical" evidence="8">
    <location>
        <begin position="12"/>
        <end position="34"/>
    </location>
</feature>
<dbReference type="OrthoDB" id="42657at2759"/>
<evidence type="ECO:0000256" key="6">
    <source>
        <dbReference type="ARBA" id="ARBA00023006"/>
    </source>
</evidence>
<dbReference type="InterPro" id="IPR036259">
    <property type="entry name" value="MFS_trans_sf"/>
</dbReference>
<dbReference type="Pfam" id="PF11700">
    <property type="entry name" value="ATG22"/>
    <property type="match status" value="1"/>
</dbReference>
<dbReference type="PANTHER" id="PTHR23519">
    <property type="entry name" value="AUTOPHAGY-RELATED PROTEIN 22"/>
    <property type="match status" value="1"/>
</dbReference>
<feature type="transmembrane region" description="Helical" evidence="8">
    <location>
        <begin position="134"/>
        <end position="156"/>
    </location>
</feature>
<sequence length="409" mass="45301">MTRLVTWWKSDIPYHTFMYTNFIVGFAFTPFAIYSNYQLQVTGFAIGTDIDGQVCSTYCVVPWGSGRIDLNAAILYMNALTFALGGVVTILIIAYADFWRYKTWLISIMIAVYGAVTVPSYWLRISTLRAFNSLFALSVLFGIISSVLIALLNIYIPHCMRTATPGNIDEEISPDSKTNVSLNNHSSKAVTEKAKAERAYGFTMSIFAMLTNNIAGILILVVTIILSTTLPLTSQQSAGLLVSTIVGCITLAGALPSWLGLPQLPTKPYPATHKWYTALLQILTPFRALLANPNMLLLLLAYTVYTDTTFATASIIGQLYYSELTPNTLEYSLYSLATYIFFVICTTAFYAAHRRWKFTLEKCFVAGYAIILLVPIWGIIGIARQDAFGYKVSRTLSSSSSFPPFNPNP</sequence>
<feature type="transmembrane region" description="Helical" evidence="8">
    <location>
        <begin position="364"/>
        <end position="383"/>
    </location>
</feature>
<feature type="transmembrane region" description="Helical" evidence="8">
    <location>
        <begin position="238"/>
        <end position="261"/>
    </location>
</feature>
<dbReference type="GeneID" id="54487408"/>
<comment type="function">
    <text evidence="8">Vacuolar effluxer which mediate the efflux of amino acids resulting from autophagic degradation. The release of autophagic amino acids allows the maintenance of protein synthesis and viability during nitrogen starvation.</text>
</comment>
<keyword evidence="7 8" id="KW-0472">Membrane</keyword>
<keyword evidence="6 8" id="KW-0072">Autophagy</keyword>